<keyword evidence="4" id="KW-1185">Reference proteome</keyword>
<evidence type="ECO:0000313" key="3">
    <source>
        <dbReference type="EMBL" id="GAA6170146.1"/>
    </source>
</evidence>
<dbReference type="EMBL" id="BAABWN010000020">
    <property type="protein sequence ID" value="GAA6170146.1"/>
    <property type="molecule type" value="Genomic_DNA"/>
</dbReference>
<feature type="signal peptide" evidence="1">
    <location>
        <begin position="1"/>
        <end position="23"/>
    </location>
</feature>
<organism evidence="3 4">
    <name type="scientific">Sessilibacter corallicola</name>
    <dbReference type="NCBI Taxonomy" id="2904075"/>
    <lineage>
        <taxon>Bacteria</taxon>
        <taxon>Pseudomonadati</taxon>
        <taxon>Pseudomonadota</taxon>
        <taxon>Gammaproteobacteria</taxon>
        <taxon>Cellvibrionales</taxon>
        <taxon>Cellvibrionaceae</taxon>
        <taxon>Sessilibacter</taxon>
    </lineage>
</organism>
<keyword evidence="1" id="KW-0732">Signal</keyword>
<dbReference type="Gene3D" id="2.50.20.10">
    <property type="entry name" value="Lipoprotein localisation LolA/LolB/LppX"/>
    <property type="match status" value="1"/>
</dbReference>
<dbReference type="InterPro" id="IPR033399">
    <property type="entry name" value="TP_0789-like"/>
</dbReference>
<dbReference type="RefSeq" id="WP_353304481.1">
    <property type="nucleotide sequence ID" value="NZ_BAABWN010000020.1"/>
</dbReference>
<proteinExistence type="predicted"/>
<dbReference type="Proteomes" id="UP001465153">
    <property type="component" value="Unassembled WGS sequence"/>
</dbReference>
<dbReference type="CDD" id="cd16329">
    <property type="entry name" value="LolA_like"/>
    <property type="match status" value="1"/>
</dbReference>
<reference evidence="3 4" key="1">
    <citation type="submission" date="2024-04" db="EMBL/GenBank/DDBJ databases">
        <title>Draft genome sequence of Sessilibacter corallicola NBRC 116591.</title>
        <authorList>
            <person name="Miyakawa T."/>
            <person name="Kusuya Y."/>
            <person name="Miura T."/>
        </authorList>
    </citation>
    <scope>NUCLEOTIDE SEQUENCE [LARGE SCALE GENOMIC DNA]</scope>
    <source>
        <strain evidence="3 4">KU-00831-HH</strain>
    </source>
</reference>
<accession>A0ABQ0AET5</accession>
<comment type="caution">
    <text evidence="3">The sequence shown here is derived from an EMBL/GenBank/DDBJ whole genome shotgun (WGS) entry which is preliminary data.</text>
</comment>
<feature type="chain" id="PRO_5047044529" evidence="1">
    <location>
        <begin position="24"/>
        <end position="269"/>
    </location>
</feature>
<protein>
    <submittedName>
        <fullName evidence="3">Outer membrane lipoprotein-sorting protein</fullName>
    </submittedName>
</protein>
<sequence>MKLKKITQCVILTVLAAAQSAVAQVDDEHARSIVQQAEMASYYAGNDGRSLARMIITDGNGQQQIRQFTILRQDVEDRGDQNLMVFFSRPSDVRDTVFRVLKHTTQDDDRWLYLPGLDLVKRISAGDKRTSFVGSHFFYEDVSGRNTEEDYFELLEENDEFYTIKAVPKNLSSVEFTHYIVNIEKSSMLPRKIEFYDAKDRLYRRVESLKIENIDGHPTVLHSRVEDLLNGGATEMQFRFVEYDLGLPETLFSERSLRTPPRRWLKIKG</sequence>
<keyword evidence="3" id="KW-0449">Lipoprotein</keyword>
<evidence type="ECO:0000256" key="1">
    <source>
        <dbReference type="SAM" id="SignalP"/>
    </source>
</evidence>
<gene>
    <name evidence="3" type="ORF">NBRC116591_39590</name>
</gene>
<name>A0ABQ0AET5_9GAMM</name>
<feature type="domain" description="Uncharacterized protein TP-0789" evidence="2">
    <location>
        <begin position="79"/>
        <end position="258"/>
    </location>
</feature>
<evidence type="ECO:0000313" key="4">
    <source>
        <dbReference type="Proteomes" id="UP001465153"/>
    </source>
</evidence>
<dbReference type="Pfam" id="PF17131">
    <property type="entry name" value="LolA_like"/>
    <property type="match status" value="1"/>
</dbReference>
<evidence type="ECO:0000259" key="2">
    <source>
        <dbReference type="Pfam" id="PF17131"/>
    </source>
</evidence>